<evidence type="ECO:0000313" key="1">
    <source>
        <dbReference type="EMBL" id="RNA21786.1"/>
    </source>
</evidence>
<name>A0A3M7RE30_BRAPC</name>
<organism evidence="1 2">
    <name type="scientific">Brachionus plicatilis</name>
    <name type="common">Marine rotifer</name>
    <name type="synonym">Brachionus muelleri</name>
    <dbReference type="NCBI Taxonomy" id="10195"/>
    <lineage>
        <taxon>Eukaryota</taxon>
        <taxon>Metazoa</taxon>
        <taxon>Spiralia</taxon>
        <taxon>Gnathifera</taxon>
        <taxon>Rotifera</taxon>
        <taxon>Eurotatoria</taxon>
        <taxon>Monogononta</taxon>
        <taxon>Pseudotrocha</taxon>
        <taxon>Ploima</taxon>
        <taxon>Brachionidae</taxon>
        <taxon>Brachionus</taxon>
    </lineage>
</organism>
<proteinExistence type="predicted"/>
<accession>A0A3M7RE30</accession>
<reference evidence="1 2" key="1">
    <citation type="journal article" date="2018" name="Sci. Rep.">
        <title>Genomic signatures of local adaptation to the degree of environmental predictability in rotifers.</title>
        <authorList>
            <person name="Franch-Gras L."/>
            <person name="Hahn C."/>
            <person name="Garcia-Roger E.M."/>
            <person name="Carmona M.J."/>
            <person name="Serra M."/>
            <person name="Gomez A."/>
        </authorList>
    </citation>
    <scope>NUCLEOTIDE SEQUENCE [LARGE SCALE GENOMIC DNA]</scope>
    <source>
        <strain evidence="1">HYR1</strain>
    </source>
</reference>
<dbReference type="AlphaFoldDB" id="A0A3M7RE30"/>
<comment type="caution">
    <text evidence="1">The sequence shown here is derived from an EMBL/GenBank/DDBJ whole genome shotgun (WGS) entry which is preliminary data.</text>
</comment>
<protein>
    <submittedName>
        <fullName evidence="1">Uncharacterized protein</fullName>
    </submittedName>
</protein>
<sequence length="78" mass="9188">MVQIGPPFNPDVLDESIFIQVAHANNQRQPKMHFFLVKKCYKNATFLGQKMQKKCKKQDKTYFYFKLPCSNPRKTNCS</sequence>
<evidence type="ECO:0000313" key="2">
    <source>
        <dbReference type="Proteomes" id="UP000276133"/>
    </source>
</evidence>
<gene>
    <name evidence="1" type="ORF">BpHYR1_007116</name>
</gene>
<dbReference type="EMBL" id="REGN01003599">
    <property type="protein sequence ID" value="RNA21786.1"/>
    <property type="molecule type" value="Genomic_DNA"/>
</dbReference>
<dbReference type="Proteomes" id="UP000276133">
    <property type="component" value="Unassembled WGS sequence"/>
</dbReference>
<keyword evidence="2" id="KW-1185">Reference proteome</keyword>